<evidence type="ECO:0000313" key="1">
    <source>
        <dbReference type="EMBL" id="SQG48304.1"/>
    </source>
</evidence>
<organism evidence="1 2">
    <name type="scientific">Micrococcus luteus (strain ATCC 4698 / DSM 20030 / JCM 1464 / CCM 169 / CCUG 5858 / IAM 1056 / NBRC 3333 / NCIMB 9278 / NCTC 2665 / VKM Ac-2230)</name>
    <name type="common">Micrococcus lysodeikticus</name>
    <dbReference type="NCBI Taxonomy" id="465515"/>
    <lineage>
        <taxon>Bacteria</taxon>
        <taxon>Bacillati</taxon>
        <taxon>Actinomycetota</taxon>
        <taxon>Actinomycetes</taxon>
        <taxon>Micrococcales</taxon>
        <taxon>Micrococcaceae</taxon>
        <taxon>Micrococcus</taxon>
    </lineage>
</organism>
<protein>
    <submittedName>
        <fullName evidence="1">Uncharacterized protein</fullName>
    </submittedName>
</protein>
<evidence type="ECO:0000313" key="2">
    <source>
        <dbReference type="Proteomes" id="UP000248985"/>
    </source>
</evidence>
<reference evidence="1 2" key="1">
    <citation type="submission" date="2018-06" db="EMBL/GenBank/DDBJ databases">
        <authorList>
            <consortium name="Pathogen Informatics"/>
            <person name="Doyle S."/>
        </authorList>
    </citation>
    <scope>NUCLEOTIDE SEQUENCE [LARGE SCALE GENOMIC DNA]</scope>
    <source>
        <strain evidence="1 2">NCTC2665</strain>
    </source>
</reference>
<accession>A0A2X4E9C2</accession>
<name>A0A2X4E9C2_MICLC</name>
<gene>
    <name evidence="1" type="ORF">NCTC2665_01081</name>
</gene>
<sequence>MPVDLYREADRDILTADLPGVESEKVKPRKIHVLSQHSTQE</sequence>
<dbReference type="AlphaFoldDB" id="A0A2X4E9C2"/>
<proteinExistence type="predicted"/>
<dbReference type="EMBL" id="LS483396">
    <property type="protein sequence ID" value="SQG48304.1"/>
    <property type="molecule type" value="Genomic_DNA"/>
</dbReference>
<dbReference type="Proteomes" id="UP000248985">
    <property type="component" value="Chromosome 1"/>
</dbReference>